<dbReference type="PRINTS" id="PR00368">
    <property type="entry name" value="FADPNR"/>
</dbReference>
<dbReference type="GO" id="GO:0016491">
    <property type="term" value="F:oxidoreductase activity"/>
    <property type="evidence" value="ECO:0007669"/>
    <property type="project" value="UniProtKB-KW"/>
</dbReference>
<reference evidence="5" key="2">
    <citation type="submission" date="2021-01" db="EMBL/GenBank/DDBJ databases">
        <authorList>
            <person name="Schikora-Tamarit M.A."/>
        </authorList>
    </citation>
    <scope>NUCLEOTIDE SEQUENCE</scope>
    <source>
        <strain evidence="5">NCAIM Y.01608</strain>
    </source>
</reference>
<dbReference type="PANTHER" id="PTHR48105">
    <property type="entry name" value="THIOREDOXIN REDUCTASE 1-RELATED-RELATED"/>
    <property type="match status" value="1"/>
</dbReference>
<dbReference type="SUPFAM" id="SSF51905">
    <property type="entry name" value="FAD/NAD(P)-binding domain"/>
    <property type="match status" value="1"/>
</dbReference>
<dbReference type="InterPro" id="IPR036188">
    <property type="entry name" value="FAD/NAD-bd_sf"/>
</dbReference>
<dbReference type="Pfam" id="PF07992">
    <property type="entry name" value="Pyr_redox_2"/>
    <property type="match status" value="1"/>
</dbReference>
<comment type="caution">
    <text evidence="5">The sequence shown here is derived from an EMBL/GenBank/DDBJ whole genome shotgun (WGS) entry which is preliminary data.</text>
</comment>
<dbReference type="GO" id="GO:0097237">
    <property type="term" value="P:cellular response to toxic substance"/>
    <property type="evidence" value="ECO:0007669"/>
    <property type="project" value="UniProtKB-ARBA"/>
</dbReference>
<proteinExistence type="inferred from homology"/>
<evidence type="ECO:0000259" key="4">
    <source>
        <dbReference type="Pfam" id="PF07992"/>
    </source>
</evidence>
<evidence type="ECO:0000256" key="2">
    <source>
        <dbReference type="ARBA" id="ARBA00022630"/>
    </source>
</evidence>
<accession>A0A1B7SKE9</accession>
<dbReference type="AlphaFoldDB" id="A0A1B7SKE9"/>
<feature type="domain" description="FAD/NAD(P)-binding" evidence="4">
    <location>
        <begin position="201"/>
        <end position="294"/>
    </location>
</feature>
<gene>
    <name evidence="5" type="ORF">OGATHE_006298</name>
</gene>
<organism evidence="5 6">
    <name type="scientific">Ogataea polymorpha</name>
    <dbReference type="NCBI Taxonomy" id="460523"/>
    <lineage>
        <taxon>Eukaryota</taxon>
        <taxon>Fungi</taxon>
        <taxon>Dikarya</taxon>
        <taxon>Ascomycota</taxon>
        <taxon>Saccharomycotina</taxon>
        <taxon>Pichiomycetes</taxon>
        <taxon>Pichiales</taxon>
        <taxon>Pichiaceae</taxon>
        <taxon>Ogataea</taxon>
    </lineage>
</organism>
<dbReference type="InterPro" id="IPR050097">
    <property type="entry name" value="Ferredoxin-NADP_redctase_2"/>
</dbReference>
<name>A0A1B7SKE9_9ASCO</name>
<dbReference type="OrthoDB" id="10260355at2759"/>
<evidence type="ECO:0000313" key="5">
    <source>
        <dbReference type="EMBL" id="KAH3659414.1"/>
    </source>
</evidence>
<dbReference type="Gene3D" id="3.50.50.60">
    <property type="entry name" value="FAD/NAD(P)-binding domain"/>
    <property type="match status" value="2"/>
</dbReference>
<evidence type="ECO:0000313" key="6">
    <source>
        <dbReference type="Proteomes" id="UP000788993"/>
    </source>
</evidence>
<reference evidence="5" key="1">
    <citation type="journal article" date="2021" name="Open Biol.">
        <title>Shared evolutionary footprints suggest mitochondrial oxidative damage underlies multiple complex I losses in fungi.</title>
        <authorList>
            <person name="Schikora-Tamarit M.A."/>
            <person name="Marcet-Houben M."/>
            <person name="Nosek J."/>
            <person name="Gabaldon T."/>
        </authorList>
    </citation>
    <scope>NUCLEOTIDE SEQUENCE</scope>
    <source>
        <strain evidence="5">NCAIM Y.01608</strain>
    </source>
</reference>
<dbReference type="EMBL" id="JAEUBD010001540">
    <property type="protein sequence ID" value="KAH3659414.1"/>
    <property type="molecule type" value="Genomic_DNA"/>
</dbReference>
<keyword evidence="3" id="KW-0560">Oxidoreductase</keyword>
<keyword evidence="2" id="KW-0285">Flavoprotein</keyword>
<protein>
    <recommendedName>
        <fullName evidence="4">FAD/NAD(P)-binding domain-containing protein</fullName>
    </recommendedName>
</protein>
<keyword evidence="6" id="KW-1185">Reference proteome</keyword>
<evidence type="ECO:0000256" key="3">
    <source>
        <dbReference type="ARBA" id="ARBA00023002"/>
    </source>
</evidence>
<evidence type="ECO:0000256" key="1">
    <source>
        <dbReference type="ARBA" id="ARBA00009333"/>
    </source>
</evidence>
<dbReference type="InterPro" id="IPR023753">
    <property type="entry name" value="FAD/NAD-binding_dom"/>
</dbReference>
<dbReference type="RefSeq" id="XP_018211805.1">
    <property type="nucleotide sequence ID" value="XM_018354374.1"/>
</dbReference>
<dbReference type="Proteomes" id="UP000788993">
    <property type="component" value="Unassembled WGS sequence"/>
</dbReference>
<sequence>MSQYHVIVIGGSASGLQACLTFGRAYLNVLCIDSGYPCNRYAKESHNFLTHDGSSPAQIIAKAKEQLQKYPTIKLMEGTVRNVCKDVSKEAVKHPFRVEVDSPKNGTSNSFMASRVLFASGLNDNVDKIPIENIEKFWGNYVIHCPFCHGTEFRNGKTGIYYTNALHLKFMLPTLHNWSQDIAVICPDDVYGSLEADFVSAMQQKSISLHKGRVVKLEPRSSEDGRLGRAILDDGTAIELDVLYTIPPSTINNKEIITKLGVELDEMGLIKVSPQQKTNVEGVFAIGDNTTRMRALAFVVGQGMLAASSICHEILHERWNA</sequence>
<comment type="similarity">
    <text evidence="1">Belongs to the class-II pyridine nucleotide-disulfide oxidoreductase family.</text>
</comment>